<dbReference type="PANTHER" id="PTHR46438:SF11">
    <property type="entry name" value="LIPASE-RELATED"/>
    <property type="match status" value="1"/>
</dbReference>
<dbReference type="PANTHER" id="PTHR46438">
    <property type="entry name" value="ALPHA/BETA-HYDROLASES SUPERFAMILY PROTEIN"/>
    <property type="match status" value="1"/>
</dbReference>
<dbReference type="RefSeq" id="WP_179461859.1">
    <property type="nucleotide sequence ID" value="NZ_JACBZX010000001.1"/>
</dbReference>
<dbReference type="GO" id="GO:0003824">
    <property type="term" value="F:catalytic activity"/>
    <property type="evidence" value="ECO:0007669"/>
    <property type="project" value="UniProtKB-ARBA"/>
</dbReference>
<gene>
    <name evidence="3" type="ORF">BJY28_000804</name>
</gene>
<dbReference type="InterPro" id="IPR029058">
    <property type="entry name" value="AB_hydrolase_fold"/>
</dbReference>
<protein>
    <submittedName>
        <fullName evidence="3">Pimeloyl-ACP methyl ester carboxylesterase</fullName>
    </submittedName>
</protein>
<dbReference type="SUPFAM" id="SSF53474">
    <property type="entry name" value="alpha/beta-Hydrolases"/>
    <property type="match status" value="1"/>
</dbReference>
<dbReference type="AlphaFoldDB" id="A0A852XD01"/>
<dbReference type="EMBL" id="JACBZX010000001">
    <property type="protein sequence ID" value="NYG36335.1"/>
    <property type="molecule type" value="Genomic_DNA"/>
</dbReference>
<feature type="domain" description="AB hydrolase-1" evidence="2">
    <location>
        <begin position="16"/>
        <end position="250"/>
    </location>
</feature>
<evidence type="ECO:0000313" key="3">
    <source>
        <dbReference type="EMBL" id="NYG36335.1"/>
    </source>
</evidence>
<organism evidence="3 4">
    <name type="scientific">Janibacter alkaliphilus</name>
    <dbReference type="NCBI Taxonomy" id="1069963"/>
    <lineage>
        <taxon>Bacteria</taxon>
        <taxon>Bacillati</taxon>
        <taxon>Actinomycetota</taxon>
        <taxon>Actinomycetes</taxon>
        <taxon>Micrococcales</taxon>
        <taxon>Intrasporangiaceae</taxon>
        <taxon>Janibacter</taxon>
    </lineage>
</organism>
<evidence type="ECO:0000256" key="1">
    <source>
        <dbReference type="SAM" id="MobiDB-lite"/>
    </source>
</evidence>
<dbReference type="PRINTS" id="PR00111">
    <property type="entry name" value="ABHYDROLASE"/>
</dbReference>
<comment type="caution">
    <text evidence="3">The sequence shown here is derived from an EMBL/GenBank/DDBJ whole genome shotgun (WGS) entry which is preliminary data.</text>
</comment>
<feature type="region of interest" description="Disordered" evidence="1">
    <location>
        <begin position="262"/>
        <end position="297"/>
    </location>
</feature>
<feature type="compositionally biased region" description="Low complexity" evidence="1">
    <location>
        <begin position="269"/>
        <end position="297"/>
    </location>
</feature>
<accession>A0A852XD01</accession>
<dbReference type="Proteomes" id="UP000592181">
    <property type="component" value="Unassembled WGS sequence"/>
</dbReference>
<reference evidence="3 4" key="1">
    <citation type="submission" date="2020-07" db="EMBL/GenBank/DDBJ databases">
        <title>Sequencing the genomes of 1000 actinobacteria strains.</title>
        <authorList>
            <person name="Klenk H.-P."/>
        </authorList>
    </citation>
    <scope>NUCLEOTIDE SEQUENCE [LARGE SCALE GENOMIC DNA]</scope>
    <source>
        <strain evidence="3 4">DSM 24723</strain>
    </source>
</reference>
<dbReference type="Pfam" id="PF00561">
    <property type="entry name" value="Abhydrolase_1"/>
    <property type="match status" value="1"/>
</dbReference>
<keyword evidence="4" id="KW-1185">Reference proteome</keyword>
<sequence>MRSTIAHDRLQGPGEPVVLIHGIGHRREAWGEVPRLLHERGHDVVVVDLPGFGRSPAPERPDGWSMRSTAEQLERLFRDLGIRRPHVVGNSLGGYLALLLASRGTVRTATALSPAGFFPPHHLVLVTGPQLLFMKIGSHLPTALHRWLNGTPARRKLVMGALYRYPEKITTEDAVGDTLNLRRSPGFWPHFVRAIPLRFRGRPRVPMTIAWGDHDRLLLPSEAETARKRLPGVTHVPLVDSGHCPQIDHPELIVEVAEETFARDETSVGGTSPAAPAAGTSGQSTPSTPTPTTETAG</sequence>
<evidence type="ECO:0000313" key="4">
    <source>
        <dbReference type="Proteomes" id="UP000592181"/>
    </source>
</evidence>
<evidence type="ECO:0000259" key="2">
    <source>
        <dbReference type="Pfam" id="PF00561"/>
    </source>
</evidence>
<proteinExistence type="predicted"/>
<dbReference type="Gene3D" id="3.40.50.1820">
    <property type="entry name" value="alpha/beta hydrolase"/>
    <property type="match status" value="1"/>
</dbReference>
<dbReference type="InterPro" id="IPR000073">
    <property type="entry name" value="AB_hydrolase_1"/>
</dbReference>
<name>A0A852XD01_9MICO</name>